<gene>
    <name evidence="3" type="ORF">LCGC14_2244460</name>
</gene>
<sequence>MNQDTSTYKILIIEDNSGDLFLVQDYLDEYFKSYNQTAANSFSKANEILSSQKNHFDIILLDLSLPDLEGMALVDAMIPLALETPLILLTGYSDIPFSILTLSRGVSDYMLKDDLTAFSLYKSIIHNIERKKYIREIETSQKKYSNLFQLSPQPLIIYQIDNLSIIDVNEAACNLYGYTIDEFRRLSIQETIPEEEYSNFQKEIDKVKNLTSSETYKGRFKHQKKNGEVFIVEIYSNVASYEEQNIRICLVSDVSERIKYIEKIEGQNLREGVFMYLMDMSDAENDIRQTIYDVLDHDPEFMAKAESGLGE</sequence>
<dbReference type="SUPFAM" id="SSF52172">
    <property type="entry name" value="CheY-like"/>
    <property type="match status" value="1"/>
</dbReference>
<dbReference type="InterPro" id="IPR000014">
    <property type="entry name" value="PAS"/>
</dbReference>
<feature type="non-terminal residue" evidence="3">
    <location>
        <position position="311"/>
    </location>
</feature>
<dbReference type="AlphaFoldDB" id="A0A0F9D4N1"/>
<evidence type="ECO:0008006" key="4">
    <source>
        <dbReference type="Google" id="ProtNLM"/>
    </source>
</evidence>
<reference evidence="3" key="1">
    <citation type="journal article" date="2015" name="Nature">
        <title>Complex archaea that bridge the gap between prokaryotes and eukaryotes.</title>
        <authorList>
            <person name="Spang A."/>
            <person name="Saw J.H."/>
            <person name="Jorgensen S.L."/>
            <person name="Zaremba-Niedzwiedzka K."/>
            <person name="Martijn J."/>
            <person name="Lind A.E."/>
            <person name="van Eijk R."/>
            <person name="Schleper C."/>
            <person name="Guy L."/>
            <person name="Ettema T.J."/>
        </authorList>
    </citation>
    <scope>NUCLEOTIDE SEQUENCE</scope>
</reference>
<comment type="caution">
    <text evidence="3">The sequence shown here is derived from an EMBL/GenBank/DDBJ whole genome shotgun (WGS) entry which is preliminary data.</text>
</comment>
<dbReference type="CDD" id="cd00156">
    <property type="entry name" value="REC"/>
    <property type="match status" value="1"/>
</dbReference>
<proteinExistence type="predicted"/>
<dbReference type="SMART" id="SM00091">
    <property type="entry name" value="PAS"/>
    <property type="match status" value="1"/>
</dbReference>
<evidence type="ECO:0000313" key="3">
    <source>
        <dbReference type="EMBL" id="KKL56534.1"/>
    </source>
</evidence>
<evidence type="ECO:0000259" key="1">
    <source>
        <dbReference type="PROSITE" id="PS50110"/>
    </source>
</evidence>
<dbReference type="InterPro" id="IPR051271">
    <property type="entry name" value="2C-system_Tx_regulators"/>
</dbReference>
<dbReference type="InterPro" id="IPR011006">
    <property type="entry name" value="CheY-like_superfamily"/>
</dbReference>
<dbReference type="PANTHER" id="PTHR45526">
    <property type="entry name" value="TRANSCRIPTIONAL REGULATORY PROTEIN DPIA"/>
    <property type="match status" value="1"/>
</dbReference>
<dbReference type="Gene3D" id="3.30.450.20">
    <property type="entry name" value="PAS domain"/>
    <property type="match status" value="1"/>
</dbReference>
<feature type="domain" description="Response regulatory" evidence="1">
    <location>
        <begin position="9"/>
        <end position="127"/>
    </location>
</feature>
<evidence type="ECO:0000259" key="2">
    <source>
        <dbReference type="PROSITE" id="PS50112"/>
    </source>
</evidence>
<dbReference type="SUPFAM" id="SSF55785">
    <property type="entry name" value="PYP-like sensor domain (PAS domain)"/>
    <property type="match status" value="1"/>
</dbReference>
<dbReference type="GO" id="GO:0000156">
    <property type="term" value="F:phosphorelay response regulator activity"/>
    <property type="evidence" value="ECO:0007669"/>
    <property type="project" value="TreeGrafter"/>
</dbReference>
<dbReference type="Pfam" id="PF00072">
    <property type="entry name" value="Response_reg"/>
    <property type="match status" value="1"/>
</dbReference>
<dbReference type="CDD" id="cd00130">
    <property type="entry name" value="PAS"/>
    <property type="match status" value="1"/>
</dbReference>
<name>A0A0F9D4N1_9ZZZZ</name>
<dbReference type="SMART" id="SM00448">
    <property type="entry name" value="REC"/>
    <property type="match status" value="1"/>
</dbReference>
<feature type="domain" description="PAS" evidence="2">
    <location>
        <begin position="140"/>
        <end position="211"/>
    </location>
</feature>
<dbReference type="Gene3D" id="3.40.50.2300">
    <property type="match status" value="1"/>
</dbReference>
<dbReference type="PROSITE" id="PS50112">
    <property type="entry name" value="PAS"/>
    <property type="match status" value="1"/>
</dbReference>
<dbReference type="InterPro" id="IPR001789">
    <property type="entry name" value="Sig_transdc_resp-reg_receiver"/>
</dbReference>
<dbReference type="EMBL" id="LAZR01030462">
    <property type="protein sequence ID" value="KKL56534.1"/>
    <property type="molecule type" value="Genomic_DNA"/>
</dbReference>
<protein>
    <recommendedName>
        <fullName evidence="4">PAS domain-containing protein</fullName>
    </recommendedName>
</protein>
<dbReference type="Pfam" id="PF13426">
    <property type="entry name" value="PAS_9"/>
    <property type="match status" value="1"/>
</dbReference>
<dbReference type="PANTHER" id="PTHR45526:SF1">
    <property type="entry name" value="TRANSCRIPTIONAL REGULATORY PROTEIN DCUR-RELATED"/>
    <property type="match status" value="1"/>
</dbReference>
<dbReference type="NCBIfam" id="TIGR00229">
    <property type="entry name" value="sensory_box"/>
    <property type="match status" value="1"/>
</dbReference>
<organism evidence="3">
    <name type="scientific">marine sediment metagenome</name>
    <dbReference type="NCBI Taxonomy" id="412755"/>
    <lineage>
        <taxon>unclassified sequences</taxon>
        <taxon>metagenomes</taxon>
        <taxon>ecological metagenomes</taxon>
    </lineage>
</organism>
<dbReference type="InterPro" id="IPR035965">
    <property type="entry name" value="PAS-like_dom_sf"/>
</dbReference>
<dbReference type="PROSITE" id="PS50110">
    <property type="entry name" value="RESPONSE_REGULATORY"/>
    <property type="match status" value="1"/>
</dbReference>
<accession>A0A0F9D4N1</accession>